<dbReference type="CDD" id="cd03220">
    <property type="entry name" value="ABC_KpsT_Wzt"/>
    <property type="match status" value="1"/>
</dbReference>
<gene>
    <name evidence="6" type="ORF">IC235_00825</name>
</gene>
<accession>A0A927B969</accession>
<dbReference type="PANTHER" id="PTHR46743">
    <property type="entry name" value="TEICHOIC ACIDS EXPORT ATP-BINDING PROTEIN TAGH"/>
    <property type="match status" value="1"/>
</dbReference>
<dbReference type="GO" id="GO:0005524">
    <property type="term" value="F:ATP binding"/>
    <property type="evidence" value="ECO:0007669"/>
    <property type="project" value="UniProtKB-KW"/>
</dbReference>
<dbReference type="InterPro" id="IPR050683">
    <property type="entry name" value="Bact_Polysacc_Export_ATP-bd"/>
</dbReference>
<keyword evidence="4 6" id="KW-0067">ATP-binding</keyword>
<feature type="domain" description="ABC transporter" evidence="5">
    <location>
        <begin position="47"/>
        <end position="269"/>
    </location>
</feature>
<evidence type="ECO:0000256" key="1">
    <source>
        <dbReference type="ARBA" id="ARBA00005417"/>
    </source>
</evidence>
<sequence length="422" mass="46700">MSNIAIKVENLSKLYRLGEIGTGTLSHDLNRAWARLRGKEDPFAKVGETNDRTRKGDSNFVWSLKDINFEVKRGEVLGIIGRNGAGKSTLLKILSKVTAPTTGRVKVQGRIASLLEVGTGFHPELTGRENIFLNGAILGMSKAEVRSKFDEIVDFSGVERYIDTPVKRYSSGMYVRLAFAVAAFLEPEILIIDEVLAVGDAEFQKKCLGRMKNVSANDGRTIFFVSHNMAAIKQLCSRGIILQKGSAVFEGTELEAVNFYQSSNNTNSYFAHQGDLETAPGNGNIRIMKFEILPLAGEVISISSGVKFKIVFYNHKSDINLDLTFELRNADEVAVFHHGTLISTQENSKRGVYTVEGHLPANLLNAGSYHFKLIFGENQRYELFSIEDFVSFEVLNESIGSNNSILPGVIRPNIAYDVHYSS</sequence>
<dbReference type="AlphaFoldDB" id="A0A927B969"/>
<dbReference type="EMBL" id="JACXAD010000001">
    <property type="protein sequence ID" value="MBD2766431.1"/>
    <property type="molecule type" value="Genomic_DNA"/>
</dbReference>
<keyword evidence="2" id="KW-0813">Transport</keyword>
<evidence type="ECO:0000256" key="4">
    <source>
        <dbReference type="ARBA" id="ARBA00022840"/>
    </source>
</evidence>
<dbReference type="CDD" id="cd10147">
    <property type="entry name" value="Wzt_C-like"/>
    <property type="match status" value="1"/>
</dbReference>
<comment type="caution">
    <text evidence="6">The sequence shown here is derived from an EMBL/GenBank/DDBJ whole genome shotgun (WGS) entry which is preliminary data.</text>
</comment>
<dbReference type="Proteomes" id="UP000612233">
    <property type="component" value="Unassembled WGS sequence"/>
</dbReference>
<dbReference type="PROSITE" id="PS50893">
    <property type="entry name" value="ABC_TRANSPORTER_2"/>
    <property type="match status" value="1"/>
</dbReference>
<evidence type="ECO:0000259" key="5">
    <source>
        <dbReference type="PROSITE" id="PS50893"/>
    </source>
</evidence>
<dbReference type="RefSeq" id="WP_191003257.1">
    <property type="nucleotide sequence ID" value="NZ_JACXAD010000001.1"/>
</dbReference>
<dbReference type="GO" id="GO:0016020">
    <property type="term" value="C:membrane"/>
    <property type="evidence" value="ECO:0007669"/>
    <property type="project" value="InterPro"/>
</dbReference>
<keyword evidence="7" id="KW-1185">Reference proteome</keyword>
<keyword evidence="3" id="KW-0547">Nucleotide-binding</keyword>
<evidence type="ECO:0000256" key="2">
    <source>
        <dbReference type="ARBA" id="ARBA00022448"/>
    </source>
</evidence>
<dbReference type="PANTHER" id="PTHR46743:SF2">
    <property type="entry name" value="TEICHOIC ACIDS EXPORT ATP-BINDING PROTEIN TAGH"/>
    <property type="match status" value="1"/>
</dbReference>
<evidence type="ECO:0000313" key="7">
    <source>
        <dbReference type="Proteomes" id="UP000612233"/>
    </source>
</evidence>
<comment type="similarity">
    <text evidence="1">Belongs to the ABC transporter superfamily.</text>
</comment>
<organism evidence="6 7">
    <name type="scientific">Hymenobacter montanus</name>
    <dbReference type="NCBI Taxonomy" id="2771359"/>
    <lineage>
        <taxon>Bacteria</taxon>
        <taxon>Pseudomonadati</taxon>
        <taxon>Bacteroidota</taxon>
        <taxon>Cytophagia</taxon>
        <taxon>Cytophagales</taxon>
        <taxon>Hymenobacteraceae</taxon>
        <taxon>Hymenobacter</taxon>
    </lineage>
</organism>
<dbReference type="InterPro" id="IPR029439">
    <property type="entry name" value="Wzt_C"/>
</dbReference>
<proteinExistence type="inferred from homology"/>
<protein>
    <submittedName>
        <fullName evidence="6">ABC transporter ATP-binding protein</fullName>
    </submittedName>
</protein>
<dbReference type="SUPFAM" id="SSF52540">
    <property type="entry name" value="P-loop containing nucleoside triphosphate hydrolases"/>
    <property type="match status" value="1"/>
</dbReference>
<dbReference type="InterPro" id="IPR027417">
    <property type="entry name" value="P-loop_NTPase"/>
</dbReference>
<dbReference type="InterPro" id="IPR003439">
    <property type="entry name" value="ABC_transporter-like_ATP-bd"/>
</dbReference>
<dbReference type="GO" id="GO:0140359">
    <property type="term" value="F:ABC-type transporter activity"/>
    <property type="evidence" value="ECO:0007669"/>
    <property type="project" value="InterPro"/>
</dbReference>
<dbReference type="Pfam" id="PF00005">
    <property type="entry name" value="ABC_tran"/>
    <property type="match status" value="1"/>
</dbReference>
<name>A0A927B969_9BACT</name>
<evidence type="ECO:0000313" key="6">
    <source>
        <dbReference type="EMBL" id="MBD2766431.1"/>
    </source>
</evidence>
<dbReference type="SMART" id="SM00382">
    <property type="entry name" value="AAA"/>
    <property type="match status" value="1"/>
</dbReference>
<dbReference type="InterPro" id="IPR015860">
    <property type="entry name" value="ABC_transpr_TagH-like"/>
</dbReference>
<dbReference type="InterPro" id="IPR003593">
    <property type="entry name" value="AAA+_ATPase"/>
</dbReference>
<dbReference type="Gene3D" id="3.40.50.300">
    <property type="entry name" value="P-loop containing nucleotide triphosphate hydrolases"/>
    <property type="match status" value="1"/>
</dbReference>
<evidence type="ECO:0000256" key="3">
    <source>
        <dbReference type="ARBA" id="ARBA00022741"/>
    </source>
</evidence>
<dbReference type="GO" id="GO:0016887">
    <property type="term" value="F:ATP hydrolysis activity"/>
    <property type="evidence" value="ECO:0007669"/>
    <property type="project" value="InterPro"/>
</dbReference>
<reference evidence="6" key="1">
    <citation type="submission" date="2020-09" db="EMBL/GenBank/DDBJ databases">
        <authorList>
            <person name="Kim M.K."/>
        </authorList>
    </citation>
    <scope>NUCLEOTIDE SEQUENCE</scope>
    <source>
        <strain evidence="6">BT664</strain>
    </source>
</reference>